<proteinExistence type="predicted"/>
<protein>
    <submittedName>
        <fullName evidence="1">Uncharacterized protein</fullName>
    </submittedName>
</protein>
<reference evidence="1" key="1">
    <citation type="journal article" date="2012" name="PLoS ONE">
        <title>Gene sets for utilization of primary and secondary nutrition supplies in the distal gut of endangered iberian lynx.</title>
        <authorList>
            <person name="Alcaide M."/>
            <person name="Messina E."/>
            <person name="Richter M."/>
            <person name="Bargiela R."/>
            <person name="Peplies J."/>
            <person name="Huws S.A."/>
            <person name="Newbold C.J."/>
            <person name="Golyshin P.N."/>
            <person name="Simon M.A."/>
            <person name="Lopez G."/>
            <person name="Yakimov M.M."/>
            <person name="Ferrer M."/>
        </authorList>
    </citation>
    <scope>NUCLEOTIDE SEQUENCE</scope>
</reference>
<name>J9BX33_9ZZZZ</name>
<dbReference type="AlphaFoldDB" id="J9BX33"/>
<comment type="caution">
    <text evidence="1">The sequence shown here is derived from an EMBL/GenBank/DDBJ whole genome shotgun (WGS) entry which is preliminary data.</text>
</comment>
<sequence length="40" mass="4506">MQDGLQGIGLEDVAVIGMNRSESQDGCFHKWCCNKEVMFE</sequence>
<evidence type="ECO:0000313" key="1">
    <source>
        <dbReference type="EMBL" id="EJW92090.1"/>
    </source>
</evidence>
<organism evidence="1">
    <name type="scientific">gut metagenome</name>
    <dbReference type="NCBI Taxonomy" id="749906"/>
    <lineage>
        <taxon>unclassified sequences</taxon>
        <taxon>metagenomes</taxon>
        <taxon>organismal metagenomes</taxon>
    </lineage>
</organism>
<gene>
    <name evidence="1" type="ORF">EVA_19803</name>
</gene>
<accession>J9BX33</accession>
<dbReference type="EMBL" id="AMCI01007763">
    <property type="protein sequence ID" value="EJW92090.1"/>
    <property type="molecule type" value="Genomic_DNA"/>
</dbReference>